<dbReference type="PANTHER" id="PTHR43070">
    <property type="match status" value="1"/>
</dbReference>
<evidence type="ECO:0000256" key="1">
    <source>
        <dbReference type="ARBA" id="ARBA00001920"/>
    </source>
</evidence>
<dbReference type="Gene3D" id="3.30.2130.10">
    <property type="entry name" value="VC0802-like"/>
    <property type="match status" value="2"/>
</dbReference>
<protein>
    <submittedName>
        <fullName evidence="29">Bifunctional aspartate kinase/homoserine dehydrogenase I</fullName>
        <ecNumber evidence="29">1.1.1.3</ecNumber>
        <ecNumber evidence="29">2.7.2.4</ecNumber>
    </submittedName>
</protein>
<evidence type="ECO:0000259" key="28">
    <source>
        <dbReference type="PROSITE" id="PS51671"/>
    </source>
</evidence>
<keyword evidence="23" id="KW-0511">Multifunctional enzyme</keyword>
<dbReference type="GO" id="GO:0005524">
    <property type="term" value="F:ATP binding"/>
    <property type="evidence" value="ECO:0007669"/>
    <property type="project" value="UniProtKB-KW"/>
</dbReference>
<dbReference type="AlphaFoldDB" id="A0A8J7Q018"/>
<dbReference type="UniPathway" id="UPA00050">
    <property type="reaction ID" value="UER00063"/>
</dbReference>
<dbReference type="InterPro" id="IPR001341">
    <property type="entry name" value="Asp_kinase"/>
</dbReference>
<gene>
    <name evidence="29" type="primary">thrA</name>
    <name evidence="29" type="ORF">J3U88_00330</name>
</gene>
<accession>A0A8J7Q018</accession>
<evidence type="ECO:0000256" key="8">
    <source>
        <dbReference type="ARBA" id="ARBA00010046"/>
    </source>
</evidence>
<keyword evidence="19" id="KW-0520">NAD</keyword>
<keyword evidence="30" id="KW-1185">Reference proteome</keyword>
<comment type="similarity">
    <text evidence="7">In the C-terminal section; belongs to the homoserine dehydrogenase family.</text>
</comment>
<evidence type="ECO:0000256" key="20">
    <source>
        <dbReference type="ARBA" id="ARBA00023053"/>
    </source>
</evidence>
<evidence type="ECO:0000256" key="13">
    <source>
        <dbReference type="ARBA" id="ARBA00022723"/>
    </source>
</evidence>
<dbReference type="UniPathway" id="UPA00051">
    <property type="reaction ID" value="UER00462"/>
</dbReference>
<dbReference type="EC" id="1.1.1.3" evidence="29"/>
<dbReference type="GO" id="GO:0046872">
    <property type="term" value="F:metal ion binding"/>
    <property type="evidence" value="ECO:0007669"/>
    <property type="project" value="UniProtKB-KW"/>
</dbReference>
<dbReference type="FunFam" id="3.30.2130.10:FF:000001">
    <property type="entry name" value="Bifunctional aspartokinase/homoserine dehydrogenase"/>
    <property type="match status" value="1"/>
</dbReference>
<dbReference type="RefSeq" id="WP_207856121.1">
    <property type="nucleotide sequence ID" value="NZ_JAFREP010000001.1"/>
</dbReference>
<dbReference type="InterPro" id="IPR019811">
    <property type="entry name" value="HDH_CS"/>
</dbReference>
<comment type="function">
    <text evidence="24">Bifunctional aspartate kinase and homoserine dehydrogenase that catalyzes the first and the third steps toward the synthesis of lysine, methionine and threonine from aspartate.</text>
</comment>
<evidence type="ECO:0000313" key="30">
    <source>
        <dbReference type="Proteomes" id="UP000664417"/>
    </source>
</evidence>
<evidence type="ECO:0000256" key="18">
    <source>
        <dbReference type="ARBA" id="ARBA00023002"/>
    </source>
</evidence>
<dbReference type="InterPro" id="IPR002912">
    <property type="entry name" value="ACT_dom"/>
</dbReference>
<keyword evidence="14" id="KW-0547">Nucleotide-binding</keyword>
<dbReference type="NCBIfam" id="NF006959">
    <property type="entry name" value="PRK09436.1"/>
    <property type="match status" value="1"/>
</dbReference>
<dbReference type="GO" id="GO:0009088">
    <property type="term" value="P:threonine biosynthetic process"/>
    <property type="evidence" value="ECO:0007669"/>
    <property type="project" value="UniProtKB-UniPathway"/>
</dbReference>
<dbReference type="CDD" id="cd04243">
    <property type="entry name" value="AAK_AK-HSDH-like"/>
    <property type="match status" value="1"/>
</dbReference>
<organism evidence="29 30">
    <name type="scientific">Acanthopleuribacter pedis</name>
    <dbReference type="NCBI Taxonomy" id="442870"/>
    <lineage>
        <taxon>Bacteria</taxon>
        <taxon>Pseudomonadati</taxon>
        <taxon>Acidobacteriota</taxon>
        <taxon>Holophagae</taxon>
        <taxon>Acanthopleuribacterales</taxon>
        <taxon>Acanthopleuribacteraceae</taxon>
        <taxon>Acanthopleuribacter</taxon>
    </lineage>
</organism>
<dbReference type="FunFam" id="3.30.360.10:FF:000006">
    <property type="entry name" value="Bifunctional aspartokinase/homoserine dehydrogenase"/>
    <property type="match status" value="1"/>
</dbReference>
<dbReference type="Pfam" id="PF22468">
    <property type="entry name" value="ACT_9"/>
    <property type="match status" value="2"/>
</dbReference>
<keyword evidence="12" id="KW-0791">Threonine biosynthesis</keyword>
<name>A0A8J7Q018_9BACT</name>
<evidence type="ECO:0000256" key="25">
    <source>
        <dbReference type="ARBA" id="ARBA00048561"/>
    </source>
</evidence>
<dbReference type="EC" id="2.7.2.4" evidence="29"/>
<comment type="catalytic activity">
    <reaction evidence="27">
        <text>L-homoserine + NAD(+) = L-aspartate 4-semialdehyde + NADH + H(+)</text>
        <dbReference type="Rhea" id="RHEA:15757"/>
        <dbReference type="ChEBI" id="CHEBI:15378"/>
        <dbReference type="ChEBI" id="CHEBI:57476"/>
        <dbReference type="ChEBI" id="CHEBI:57540"/>
        <dbReference type="ChEBI" id="CHEBI:57945"/>
        <dbReference type="ChEBI" id="CHEBI:537519"/>
        <dbReference type="EC" id="1.1.1.3"/>
    </reaction>
    <physiologicalReaction direction="right-to-left" evidence="27">
        <dbReference type="Rhea" id="RHEA:15759"/>
    </physiologicalReaction>
</comment>
<dbReference type="Pfam" id="PF00696">
    <property type="entry name" value="AA_kinase"/>
    <property type="match status" value="1"/>
</dbReference>
<dbReference type="Pfam" id="PF00742">
    <property type="entry name" value="Homoserine_dh"/>
    <property type="match status" value="1"/>
</dbReference>
<evidence type="ECO:0000313" key="29">
    <source>
        <dbReference type="EMBL" id="MBO1316884.1"/>
    </source>
</evidence>
<keyword evidence="17" id="KW-0521">NADP</keyword>
<comment type="pathway">
    <text evidence="4">Amino-acid biosynthesis; L-threonine biosynthesis; L-threonine from L-aspartate: step 3/5.</text>
</comment>
<dbReference type="InterPro" id="IPR001342">
    <property type="entry name" value="HDH_cat"/>
</dbReference>
<keyword evidence="16" id="KW-0067">ATP-binding</keyword>
<feature type="domain" description="ACT" evidence="28">
    <location>
        <begin position="400"/>
        <end position="471"/>
    </location>
</feature>
<dbReference type="InterPro" id="IPR036393">
    <property type="entry name" value="AceGlu_kinase-like_sf"/>
</dbReference>
<dbReference type="Pfam" id="PF03447">
    <property type="entry name" value="NAD_binding_3"/>
    <property type="match status" value="1"/>
</dbReference>
<evidence type="ECO:0000256" key="22">
    <source>
        <dbReference type="ARBA" id="ARBA00023167"/>
    </source>
</evidence>
<keyword evidence="20" id="KW-0915">Sodium</keyword>
<evidence type="ECO:0000256" key="24">
    <source>
        <dbReference type="ARBA" id="ARBA00044938"/>
    </source>
</evidence>
<dbReference type="PANTHER" id="PTHR43070:SF5">
    <property type="entry name" value="HOMOSERINE DEHYDROGENASE"/>
    <property type="match status" value="1"/>
</dbReference>
<comment type="pathway">
    <text evidence="5">Amino-acid biosynthesis; L-methionine biosynthesis via de novo pathway; L-homoserine from L-aspartate: step 3/3.</text>
</comment>
<evidence type="ECO:0000256" key="15">
    <source>
        <dbReference type="ARBA" id="ARBA00022777"/>
    </source>
</evidence>
<evidence type="ECO:0000256" key="16">
    <source>
        <dbReference type="ARBA" id="ARBA00022840"/>
    </source>
</evidence>
<dbReference type="InterPro" id="IPR049638">
    <property type="entry name" value="AK-HD"/>
</dbReference>
<comment type="caution">
    <text evidence="29">The sequence shown here is derived from an EMBL/GenBank/DDBJ whole genome shotgun (WGS) entry which is preliminary data.</text>
</comment>
<dbReference type="SUPFAM" id="SSF51735">
    <property type="entry name" value="NAD(P)-binding Rossmann-fold domains"/>
    <property type="match status" value="1"/>
</dbReference>
<dbReference type="PROSITE" id="PS51671">
    <property type="entry name" value="ACT"/>
    <property type="match status" value="1"/>
</dbReference>
<keyword evidence="21" id="KW-0457">Lysine biosynthesis</keyword>
<comment type="similarity">
    <text evidence="8">In the N-terminal section; belongs to the aspartokinase family.</text>
</comment>
<evidence type="ECO:0000256" key="26">
    <source>
        <dbReference type="ARBA" id="ARBA00048841"/>
    </source>
</evidence>
<comment type="catalytic activity">
    <reaction evidence="26">
        <text>L-homoserine + NADP(+) = L-aspartate 4-semialdehyde + NADPH + H(+)</text>
        <dbReference type="Rhea" id="RHEA:15761"/>
        <dbReference type="ChEBI" id="CHEBI:15378"/>
        <dbReference type="ChEBI" id="CHEBI:57476"/>
        <dbReference type="ChEBI" id="CHEBI:57783"/>
        <dbReference type="ChEBI" id="CHEBI:58349"/>
        <dbReference type="ChEBI" id="CHEBI:537519"/>
        <dbReference type="EC" id="1.1.1.3"/>
    </reaction>
    <physiologicalReaction direction="right-to-left" evidence="26">
        <dbReference type="Rhea" id="RHEA:15763"/>
    </physiologicalReaction>
</comment>
<dbReference type="InterPro" id="IPR011147">
    <property type="entry name" value="Bifunc_Aspkin/hSer_DH"/>
</dbReference>
<dbReference type="InterPro" id="IPR001048">
    <property type="entry name" value="Asp/Glu/Uridylate_kinase"/>
</dbReference>
<dbReference type="PROSITE" id="PS00324">
    <property type="entry name" value="ASPARTOKINASE"/>
    <property type="match status" value="1"/>
</dbReference>
<dbReference type="NCBIfam" id="TIGR00657">
    <property type="entry name" value="asp_kinases"/>
    <property type="match status" value="1"/>
</dbReference>
<keyword evidence="15 29" id="KW-0418">Kinase</keyword>
<dbReference type="GO" id="GO:0009089">
    <property type="term" value="P:lysine biosynthetic process via diaminopimelate"/>
    <property type="evidence" value="ECO:0007669"/>
    <property type="project" value="UniProtKB-UniPathway"/>
</dbReference>
<dbReference type="SUPFAM" id="SSF53633">
    <property type="entry name" value="Carbamate kinase-like"/>
    <property type="match status" value="1"/>
</dbReference>
<dbReference type="GO" id="GO:0009090">
    <property type="term" value="P:homoserine biosynthetic process"/>
    <property type="evidence" value="ECO:0007669"/>
    <property type="project" value="UniProtKB-ARBA"/>
</dbReference>
<dbReference type="SUPFAM" id="SSF55347">
    <property type="entry name" value="Glyceraldehyde-3-phosphate dehydrogenase-like, C-terminal domain"/>
    <property type="match status" value="1"/>
</dbReference>
<comment type="subunit">
    <text evidence="9">Homotetramer.</text>
</comment>
<dbReference type="GO" id="GO:0009086">
    <property type="term" value="P:methionine biosynthetic process"/>
    <property type="evidence" value="ECO:0007669"/>
    <property type="project" value="UniProtKB-KW"/>
</dbReference>
<proteinExistence type="inferred from homology"/>
<dbReference type="Proteomes" id="UP000664417">
    <property type="component" value="Unassembled WGS sequence"/>
</dbReference>
<evidence type="ECO:0000256" key="12">
    <source>
        <dbReference type="ARBA" id="ARBA00022697"/>
    </source>
</evidence>
<evidence type="ECO:0000256" key="7">
    <source>
        <dbReference type="ARBA" id="ARBA00007952"/>
    </source>
</evidence>
<evidence type="ECO:0000256" key="21">
    <source>
        <dbReference type="ARBA" id="ARBA00023154"/>
    </source>
</evidence>
<dbReference type="GO" id="GO:0004072">
    <property type="term" value="F:aspartate kinase activity"/>
    <property type="evidence" value="ECO:0007669"/>
    <property type="project" value="UniProtKB-EC"/>
</dbReference>
<evidence type="ECO:0000256" key="2">
    <source>
        <dbReference type="ARBA" id="ARBA00004766"/>
    </source>
</evidence>
<dbReference type="Gene3D" id="3.40.1160.10">
    <property type="entry name" value="Acetylglutamate kinase-like"/>
    <property type="match status" value="1"/>
</dbReference>
<dbReference type="Gene3D" id="3.30.360.10">
    <property type="entry name" value="Dihydrodipicolinate Reductase, domain 2"/>
    <property type="match status" value="1"/>
</dbReference>
<dbReference type="InterPro" id="IPR036291">
    <property type="entry name" value="NAD(P)-bd_dom_sf"/>
</dbReference>
<comment type="pathway">
    <text evidence="3">Amino-acid biosynthesis; L-methionine biosynthesis via de novo pathway; L-homoserine from L-aspartate: step 1/3.</text>
</comment>
<dbReference type="InterPro" id="IPR005106">
    <property type="entry name" value="Asp/hSer_DH_NAD-bd"/>
</dbReference>
<evidence type="ECO:0000256" key="14">
    <source>
        <dbReference type="ARBA" id="ARBA00022741"/>
    </source>
</evidence>
<evidence type="ECO:0000256" key="4">
    <source>
        <dbReference type="ARBA" id="ARBA00005056"/>
    </source>
</evidence>
<dbReference type="PIRSF" id="PIRSF000727">
    <property type="entry name" value="ThrA"/>
    <property type="match status" value="1"/>
</dbReference>
<dbReference type="InterPro" id="IPR018042">
    <property type="entry name" value="Aspartate_kinase_CS"/>
</dbReference>
<sequence>MIVLKFGGSSVGTPERVLSALDIIVAARAIDNARAVVCSAFGGATDQLLQTAALAAQGGDAYKEELNAFIQRHRDALTALFPINRRAEHEQHIEHECADLAGMLNGVSLIRELSPRTQDFIVSFGERLSCYIVAAALRERDLAADFCDARRLVRTDNTFSNAKVDFDQTNRNIREYFDTHTNLQVVTGFIAATENDETTTLGRGGSDYTVSIFGAALGASEIQIWTDVDGVLTADPRKVPRAFPVDQLTYEEAMELAHFGAKVIYPPTMAPAMDAQIPLRIKNTFRPEVAGTVVGREREAHTYHASGISSIDKVTLLQLSGAGMIAAAGIAGRLFAALAAAKVNVILISQGSSEHSICVAVAPADAEPAERAINEAFTLEIHRKQVNPAQVEPNKSVIALVGEQMRLVPGIAARIFRTLAHAKVNVVAIAQGSSERNVSFVVDHDALPRALRTLHDSFFFPQERRVHLFLLGHGLVGGALAKQLQERRKNQKNNIHIVVCGLANSKVMTFSEEGFDLEGLDQALAASREPSDLAGFLQNVSDMPVPHKILVDNTATDATAPLYLQALDAGISVVTPNKKANTRDMAFYDQLHYKSRRNGAGFFYETNVGAGLPVIGPLRDLIEAGDRVQRIVGMMSGTLSYLFHTFNGDKPFSALVREAREAGYTEPDPREDLNGMDVARKLVILAREAGYRLALEDVTVESLIPAALREVAEVDAFMNALPDFDREWAQRLEEARIEDKVLRYIASYSNGQARVALEAVGADHPFYATSGSDNMFCFYTNFYPNTPLTIRGPGAGAEVTAAGVLGDIMKAGRLN</sequence>
<evidence type="ECO:0000256" key="9">
    <source>
        <dbReference type="ARBA" id="ARBA00011881"/>
    </source>
</evidence>
<comment type="pathway">
    <text evidence="6">Amino-acid biosynthesis; L-threonine biosynthesis; L-threonine from L-aspartate: step 1/5.</text>
</comment>
<comment type="catalytic activity">
    <reaction evidence="25">
        <text>L-aspartate + ATP = 4-phospho-L-aspartate + ADP</text>
        <dbReference type="Rhea" id="RHEA:23776"/>
        <dbReference type="ChEBI" id="CHEBI:29991"/>
        <dbReference type="ChEBI" id="CHEBI:30616"/>
        <dbReference type="ChEBI" id="CHEBI:57535"/>
        <dbReference type="ChEBI" id="CHEBI:456216"/>
        <dbReference type="EC" id="2.7.2.4"/>
    </reaction>
    <physiologicalReaction direction="left-to-right" evidence="25">
        <dbReference type="Rhea" id="RHEA:23777"/>
    </physiologicalReaction>
</comment>
<evidence type="ECO:0000256" key="17">
    <source>
        <dbReference type="ARBA" id="ARBA00022857"/>
    </source>
</evidence>
<reference evidence="29" key="1">
    <citation type="submission" date="2021-03" db="EMBL/GenBank/DDBJ databases">
        <authorList>
            <person name="Wang G."/>
        </authorList>
    </citation>
    <scope>NUCLEOTIDE SEQUENCE</scope>
    <source>
        <strain evidence="29">KCTC 12899</strain>
    </source>
</reference>
<dbReference type="EMBL" id="JAFREP010000001">
    <property type="protein sequence ID" value="MBO1316884.1"/>
    <property type="molecule type" value="Genomic_DNA"/>
</dbReference>
<dbReference type="UniPathway" id="UPA00034">
    <property type="reaction ID" value="UER00015"/>
</dbReference>
<keyword evidence="22" id="KW-0486">Methionine biosynthesis</keyword>
<keyword evidence="10" id="KW-0028">Amino-acid biosynthesis</keyword>
<evidence type="ECO:0000256" key="5">
    <source>
        <dbReference type="ARBA" id="ARBA00005062"/>
    </source>
</evidence>
<comment type="pathway">
    <text evidence="2">Amino-acid biosynthesis; L-lysine biosynthesis via DAP pathway; (S)-tetrahydrodipicolinate from L-aspartate: step 1/4.</text>
</comment>
<dbReference type="CDD" id="cd04921">
    <property type="entry name" value="ACT_AKi-HSDH-ThrA-like_1"/>
    <property type="match status" value="1"/>
</dbReference>
<evidence type="ECO:0000256" key="6">
    <source>
        <dbReference type="ARBA" id="ARBA00005139"/>
    </source>
</evidence>
<dbReference type="SUPFAM" id="SSF55021">
    <property type="entry name" value="ACT-like"/>
    <property type="match status" value="2"/>
</dbReference>
<dbReference type="PROSITE" id="PS01042">
    <property type="entry name" value="HOMOSER_DHGENASE"/>
    <property type="match status" value="1"/>
</dbReference>
<evidence type="ECO:0000256" key="3">
    <source>
        <dbReference type="ARBA" id="ARBA00004986"/>
    </source>
</evidence>
<keyword evidence="11 29" id="KW-0808">Transferase</keyword>
<evidence type="ECO:0000256" key="27">
    <source>
        <dbReference type="ARBA" id="ARBA00049031"/>
    </source>
</evidence>
<keyword evidence="13" id="KW-0479">Metal-binding</keyword>
<dbReference type="GO" id="GO:0004412">
    <property type="term" value="F:homoserine dehydrogenase activity"/>
    <property type="evidence" value="ECO:0007669"/>
    <property type="project" value="UniProtKB-EC"/>
</dbReference>
<keyword evidence="18 29" id="KW-0560">Oxidoreductase</keyword>
<dbReference type="Gene3D" id="3.40.50.720">
    <property type="entry name" value="NAD(P)-binding Rossmann-like Domain"/>
    <property type="match status" value="1"/>
</dbReference>
<dbReference type="InterPro" id="IPR045865">
    <property type="entry name" value="ACT-like_dom_sf"/>
</dbReference>
<dbReference type="CDD" id="cd04892">
    <property type="entry name" value="ACT_AK-like_2"/>
    <property type="match status" value="1"/>
</dbReference>
<evidence type="ECO:0000256" key="11">
    <source>
        <dbReference type="ARBA" id="ARBA00022679"/>
    </source>
</evidence>
<evidence type="ECO:0000256" key="19">
    <source>
        <dbReference type="ARBA" id="ARBA00023027"/>
    </source>
</evidence>
<evidence type="ECO:0000256" key="23">
    <source>
        <dbReference type="ARBA" id="ARBA00023268"/>
    </source>
</evidence>
<dbReference type="InterPro" id="IPR054352">
    <property type="entry name" value="ACT_Aspartokinase"/>
</dbReference>
<dbReference type="GO" id="GO:0050661">
    <property type="term" value="F:NADP binding"/>
    <property type="evidence" value="ECO:0007669"/>
    <property type="project" value="InterPro"/>
</dbReference>
<comment type="cofactor">
    <cofactor evidence="1">
        <name>a metal cation</name>
        <dbReference type="ChEBI" id="CHEBI:25213"/>
    </cofactor>
</comment>
<evidence type="ECO:0000256" key="10">
    <source>
        <dbReference type="ARBA" id="ARBA00022605"/>
    </source>
</evidence>